<sequence length="238" mass="27153">MNEQTVLIIDDEAEIIKLISLYLQSEKVRLRTASSGEEALAIIEREPVDLVVLDIMMPGASGIEICLAIRERRQMPIIFLSAKSEEIDKIHGLSVGADDYVTKPFSPLELVARIKSQLRRYAALRPAETGAAAQPSTVLRHDGIALDTMTREVTVEDEEIRLTPREFGILELLLRHPGRVYSMEQLYELVWQEPFYESANTVMVHIRKLREKIEADPRQPRYIKTVWGVGYKLEKLGR</sequence>
<keyword evidence="4" id="KW-0805">Transcription regulation</keyword>
<protein>
    <submittedName>
        <fullName evidence="11">Phosphate regulon transcriptional regulatory protein PhoB (SphR)</fullName>
    </submittedName>
</protein>
<gene>
    <name evidence="11" type="ORF">B8V81_2551</name>
</gene>
<dbReference type="PANTHER" id="PTHR48111:SF2">
    <property type="entry name" value="RESPONSE REGULATOR SAER"/>
    <property type="match status" value="1"/>
</dbReference>
<dbReference type="GO" id="GO:0005829">
    <property type="term" value="C:cytosol"/>
    <property type="evidence" value="ECO:0007669"/>
    <property type="project" value="TreeGrafter"/>
</dbReference>
<dbReference type="SMART" id="SM00862">
    <property type="entry name" value="Trans_reg_C"/>
    <property type="match status" value="1"/>
</dbReference>
<dbReference type="Proteomes" id="UP000234789">
    <property type="component" value="Unassembled WGS sequence"/>
</dbReference>
<comment type="subcellular location">
    <subcellularLocation>
        <location evidence="1">Cytoplasm</location>
    </subcellularLocation>
</comment>
<evidence type="ECO:0000256" key="7">
    <source>
        <dbReference type="PROSITE-ProRule" id="PRU00169"/>
    </source>
</evidence>
<evidence type="ECO:0000256" key="5">
    <source>
        <dbReference type="ARBA" id="ARBA00023125"/>
    </source>
</evidence>
<dbReference type="FunFam" id="3.40.50.2300:FF:000001">
    <property type="entry name" value="DNA-binding response regulator PhoB"/>
    <property type="match status" value="1"/>
</dbReference>
<evidence type="ECO:0000256" key="2">
    <source>
        <dbReference type="ARBA" id="ARBA00022553"/>
    </source>
</evidence>
<dbReference type="OrthoDB" id="9790442at2"/>
<keyword evidence="3" id="KW-0902">Two-component regulatory system</keyword>
<dbReference type="Pfam" id="PF00072">
    <property type="entry name" value="Response_reg"/>
    <property type="match status" value="1"/>
</dbReference>
<dbReference type="SUPFAM" id="SSF52172">
    <property type="entry name" value="CheY-like"/>
    <property type="match status" value="1"/>
</dbReference>
<dbReference type="AlphaFoldDB" id="A0A2N5N1B3"/>
<dbReference type="GO" id="GO:0000976">
    <property type="term" value="F:transcription cis-regulatory region binding"/>
    <property type="evidence" value="ECO:0007669"/>
    <property type="project" value="TreeGrafter"/>
</dbReference>
<dbReference type="Gene3D" id="3.40.50.2300">
    <property type="match status" value="1"/>
</dbReference>
<dbReference type="Gene3D" id="1.10.10.10">
    <property type="entry name" value="Winged helix-like DNA-binding domain superfamily/Winged helix DNA-binding domain"/>
    <property type="match status" value="1"/>
</dbReference>
<dbReference type="InterPro" id="IPR001789">
    <property type="entry name" value="Sig_transdc_resp-reg_receiver"/>
</dbReference>
<organism evidence="11 12">
    <name type="scientific">Paenibacillus pasadenensis</name>
    <dbReference type="NCBI Taxonomy" id="217090"/>
    <lineage>
        <taxon>Bacteria</taxon>
        <taxon>Bacillati</taxon>
        <taxon>Bacillota</taxon>
        <taxon>Bacilli</taxon>
        <taxon>Bacillales</taxon>
        <taxon>Paenibacillaceae</taxon>
        <taxon>Paenibacillus</taxon>
    </lineage>
</organism>
<evidence type="ECO:0000259" key="9">
    <source>
        <dbReference type="PROSITE" id="PS50110"/>
    </source>
</evidence>
<dbReference type="PANTHER" id="PTHR48111">
    <property type="entry name" value="REGULATOR OF RPOS"/>
    <property type="match status" value="1"/>
</dbReference>
<keyword evidence="6" id="KW-0804">Transcription</keyword>
<dbReference type="EMBL" id="NFEZ01000004">
    <property type="protein sequence ID" value="PLT44120.1"/>
    <property type="molecule type" value="Genomic_DNA"/>
</dbReference>
<dbReference type="SMART" id="SM00448">
    <property type="entry name" value="REC"/>
    <property type="match status" value="1"/>
</dbReference>
<keyword evidence="2 7" id="KW-0597">Phosphoprotein</keyword>
<dbReference type="InterPro" id="IPR011006">
    <property type="entry name" value="CheY-like_superfamily"/>
</dbReference>
<evidence type="ECO:0000313" key="12">
    <source>
        <dbReference type="Proteomes" id="UP000234789"/>
    </source>
</evidence>
<dbReference type="FunFam" id="1.10.10.10:FF:000018">
    <property type="entry name" value="DNA-binding response regulator ResD"/>
    <property type="match status" value="1"/>
</dbReference>
<feature type="DNA-binding region" description="OmpR/PhoB-type" evidence="8">
    <location>
        <begin position="136"/>
        <end position="235"/>
    </location>
</feature>
<dbReference type="GO" id="GO:0032993">
    <property type="term" value="C:protein-DNA complex"/>
    <property type="evidence" value="ECO:0007669"/>
    <property type="project" value="TreeGrafter"/>
</dbReference>
<feature type="domain" description="OmpR/PhoB-type" evidence="10">
    <location>
        <begin position="136"/>
        <end position="235"/>
    </location>
</feature>
<name>A0A2N5N1B3_9BACL</name>
<evidence type="ECO:0000256" key="8">
    <source>
        <dbReference type="PROSITE-ProRule" id="PRU01091"/>
    </source>
</evidence>
<evidence type="ECO:0000313" key="11">
    <source>
        <dbReference type="EMBL" id="PLT44120.1"/>
    </source>
</evidence>
<comment type="caution">
    <text evidence="11">The sequence shown here is derived from an EMBL/GenBank/DDBJ whole genome shotgun (WGS) entry which is preliminary data.</text>
</comment>
<keyword evidence="12" id="KW-1185">Reference proteome</keyword>
<dbReference type="RefSeq" id="WP_028598172.1">
    <property type="nucleotide sequence ID" value="NZ_BIMM01000016.1"/>
</dbReference>
<proteinExistence type="predicted"/>
<reference evidence="11 12" key="1">
    <citation type="submission" date="2017-05" db="EMBL/GenBank/DDBJ databases">
        <title>Functional genome analysis of Paenibacillus pasadenensis strain R16: insights on endophytic life style and antifungal activity.</title>
        <authorList>
            <person name="Passera A."/>
            <person name="Marcolungo L."/>
            <person name="Casati P."/>
            <person name="Brasca M."/>
            <person name="Quaglino F."/>
            <person name="Delledonne M."/>
        </authorList>
    </citation>
    <scope>NUCLEOTIDE SEQUENCE [LARGE SCALE GENOMIC DNA]</scope>
    <source>
        <strain evidence="11 12">R16</strain>
    </source>
</reference>
<feature type="modified residue" description="4-aspartylphosphate" evidence="7">
    <location>
        <position position="54"/>
    </location>
</feature>
<dbReference type="Pfam" id="PF00486">
    <property type="entry name" value="Trans_reg_C"/>
    <property type="match status" value="1"/>
</dbReference>
<dbReference type="GO" id="GO:0006355">
    <property type="term" value="P:regulation of DNA-templated transcription"/>
    <property type="evidence" value="ECO:0007669"/>
    <property type="project" value="InterPro"/>
</dbReference>
<evidence type="ECO:0000256" key="1">
    <source>
        <dbReference type="ARBA" id="ARBA00004496"/>
    </source>
</evidence>
<evidence type="ECO:0000256" key="3">
    <source>
        <dbReference type="ARBA" id="ARBA00023012"/>
    </source>
</evidence>
<evidence type="ECO:0000256" key="4">
    <source>
        <dbReference type="ARBA" id="ARBA00023015"/>
    </source>
</evidence>
<dbReference type="InterPro" id="IPR036388">
    <property type="entry name" value="WH-like_DNA-bd_sf"/>
</dbReference>
<accession>A0A2N5N1B3</accession>
<feature type="domain" description="Response regulatory" evidence="9">
    <location>
        <begin position="5"/>
        <end position="118"/>
    </location>
</feature>
<dbReference type="Gene3D" id="6.10.250.690">
    <property type="match status" value="1"/>
</dbReference>
<evidence type="ECO:0000256" key="6">
    <source>
        <dbReference type="ARBA" id="ARBA00023163"/>
    </source>
</evidence>
<dbReference type="CDD" id="cd00383">
    <property type="entry name" value="trans_reg_C"/>
    <property type="match status" value="1"/>
</dbReference>
<evidence type="ECO:0000259" key="10">
    <source>
        <dbReference type="PROSITE" id="PS51755"/>
    </source>
</evidence>
<dbReference type="PROSITE" id="PS51755">
    <property type="entry name" value="OMPR_PHOB"/>
    <property type="match status" value="1"/>
</dbReference>
<dbReference type="InterPro" id="IPR001867">
    <property type="entry name" value="OmpR/PhoB-type_DNA-bd"/>
</dbReference>
<keyword evidence="5 8" id="KW-0238">DNA-binding</keyword>
<dbReference type="PROSITE" id="PS50110">
    <property type="entry name" value="RESPONSE_REGULATORY"/>
    <property type="match status" value="1"/>
</dbReference>
<dbReference type="InterPro" id="IPR039420">
    <property type="entry name" value="WalR-like"/>
</dbReference>
<dbReference type="GO" id="GO:0000156">
    <property type="term" value="F:phosphorelay response regulator activity"/>
    <property type="evidence" value="ECO:0007669"/>
    <property type="project" value="TreeGrafter"/>
</dbReference>